<dbReference type="PROSITE" id="PS50943">
    <property type="entry name" value="HTH_CROC1"/>
    <property type="match status" value="1"/>
</dbReference>
<dbReference type="EMBL" id="CP041676">
    <property type="protein sequence ID" value="QDR72144.1"/>
    <property type="molecule type" value="Genomic_DNA"/>
</dbReference>
<evidence type="ECO:0000313" key="4">
    <source>
        <dbReference type="EMBL" id="QDR72144.1"/>
    </source>
</evidence>
<dbReference type="Pfam" id="PF01381">
    <property type="entry name" value="HTH_3"/>
    <property type="match status" value="1"/>
</dbReference>
<organism evidence="4 5">
    <name type="scientific">Limosilactobacillus reuteri</name>
    <name type="common">Lactobacillus reuteri</name>
    <dbReference type="NCBI Taxonomy" id="1598"/>
    <lineage>
        <taxon>Bacteria</taxon>
        <taxon>Bacillati</taxon>
        <taxon>Bacillota</taxon>
        <taxon>Bacilli</taxon>
        <taxon>Lactobacillales</taxon>
        <taxon>Lactobacillaceae</taxon>
        <taxon>Limosilactobacillus</taxon>
    </lineage>
</organism>
<sequence>MSLGSKLKELRTSHKMTLQEMADALNNRNQNSNFNKGRLSKWEHDTDEPRLSSLKQVADLFGVSIDYFFDNESSSIESNEAAETVAAHIDDDTPEEERQQIINFIENLKKARK</sequence>
<proteinExistence type="predicted"/>
<dbReference type="CDD" id="cd00093">
    <property type="entry name" value="HTH_XRE"/>
    <property type="match status" value="1"/>
</dbReference>
<gene>
    <name evidence="4" type="ORF">FOD75_03085</name>
</gene>
<dbReference type="GO" id="GO:0003677">
    <property type="term" value="F:DNA binding"/>
    <property type="evidence" value="ECO:0007669"/>
    <property type="project" value="UniProtKB-KW"/>
</dbReference>
<dbReference type="SMART" id="SM00530">
    <property type="entry name" value="HTH_XRE"/>
    <property type="match status" value="1"/>
</dbReference>
<evidence type="ECO:0000256" key="1">
    <source>
        <dbReference type="ARBA" id="ARBA00023125"/>
    </source>
</evidence>
<evidence type="ECO:0000256" key="2">
    <source>
        <dbReference type="SAM" id="MobiDB-lite"/>
    </source>
</evidence>
<dbReference type="Proteomes" id="UP000316394">
    <property type="component" value="Chromosome"/>
</dbReference>
<feature type="domain" description="HTH cro/C1-type" evidence="3">
    <location>
        <begin position="7"/>
        <end position="68"/>
    </location>
</feature>
<protein>
    <submittedName>
        <fullName evidence="4">Helix-turn-helix domain-containing protein</fullName>
    </submittedName>
</protein>
<dbReference type="InterPro" id="IPR010982">
    <property type="entry name" value="Lambda_DNA-bd_dom_sf"/>
</dbReference>
<dbReference type="PANTHER" id="PTHR46558">
    <property type="entry name" value="TRACRIPTIONAL REGULATORY PROTEIN-RELATED-RELATED"/>
    <property type="match status" value="1"/>
</dbReference>
<evidence type="ECO:0000259" key="3">
    <source>
        <dbReference type="PROSITE" id="PS50943"/>
    </source>
</evidence>
<dbReference type="SUPFAM" id="SSF47413">
    <property type="entry name" value="lambda repressor-like DNA-binding domains"/>
    <property type="match status" value="1"/>
</dbReference>
<dbReference type="AlphaFoldDB" id="A0A517D468"/>
<accession>A0A517D468</accession>
<dbReference type="Gene3D" id="1.10.260.40">
    <property type="entry name" value="lambda repressor-like DNA-binding domains"/>
    <property type="match status" value="1"/>
</dbReference>
<reference evidence="4 5" key="1">
    <citation type="submission" date="2019-07" db="EMBL/GenBank/DDBJ databases">
        <title>Gastrointestinal microbiota of Peromyscus leucopus, the white-footed mouse.</title>
        <authorList>
            <person name="Milovic A."/>
            <person name="Bassam K."/>
            <person name="Barbour A.G."/>
        </authorList>
    </citation>
    <scope>NUCLEOTIDE SEQUENCE [LARGE SCALE GENOMIC DNA]</scope>
    <source>
        <strain evidence="4 5">LL7</strain>
    </source>
</reference>
<name>A0A517D468_LIMRT</name>
<evidence type="ECO:0000313" key="5">
    <source>
        <dbReference type="Proteomes" id="UP000316394"/>
    </source>
</evidence>
<dbReference type="RefSeq" id="WP_144226677.1">
    <property type="nucleotide sequence ID" value="NZ_CP041676.1"/>
</dbReference>
<dbReference type="InterPro" id="IPR001387">
    <property type="entry name" value="Cro/C1-type_HTH"/>
</dbReference>
<keyword evidence="1" id="KW-0238">DNA-binding</keyword>
<dbReference type="PANTHER" id="PTHR46558:SF11">
    <property type="entry name" value="HTH-TYPE TRANSCRIPTIONAL REGULATOR XRE"/>
    <property type="match status" value="1"/>
</dbReference>
<feature type="region of interest" description="Disordered" evidence="2">
    <location>
        <begin position="24"/>
        <end position="48"/>
    </location>
</feature>
<feature type="compositionally biased region" description="Polar residues" evidence="2">
    <location>
        <begin position="26"/>
        <end position="35"/>
    </location>
</feature>